<comment type="caution">
    <text evidence="1">The sequence shown here is derived from an EMBL/GenBank/DDBJ whole genome shotgun (WGS) entry which is preliminary data.</text>
</comment>
<proteinExistence type="predicted"/>
<dbReference type="EMBL" id="RJUJ01000007">
    <property type="protein sequence ID" value="ROH80608.1"/>
    <property type="molecule type" value="Genomic_DNA"/>
</dbReference>
<accession>A0A3N0UD55</accession>
<dbReference type="AlphaFoldDB" id="A0A3N0UD55"/>
<sequence length="95" mass="11068">MPVGINTRSNRARRHQNIVFHARSAIYYIGEDKKKIKLASLIKRNEQPIYLDDSMKQAWAVLLKDANIPVLLDDCLMRLDLSDAERESLRIAFER</sequence>
<protein>
    <submittedName>
        <fullName evidence="1">Uncharacterized protein</fullName>
    </submittedName>
</protein>
<evidence type="ECO:0000313" key="2">
    <source>
        <dbReference type="Proteomes" id="UP000274511"/>
    </source>
</evidence>
<gene>
    <name evidence="1" type="ORF">EC392_08650</name>
</gene>
<dbReference type="RefSeq" id="WP_094107555.1">
    <property type="nucleotide sequence ID" value="NZ_LUTI01000002.1"/>
</dbReference>
<organism evidence="1 2">
    <name type="scientific">Lonsdalea populi</name>
    <dbReference type="NCBI Taxonomy" id="1172565"/>
    <lineage>
        <taxon>Bacteria</taxon>
        <taxon>Pseudomonadati</taxon>
        <taxon>Pseudomonadota</taxon>
        <taxon>Gammaproteobacteria</taxon>
        <taxon>Enterobacterales</taxon>
        <taxon>Pectobacteriaceae</taxon>
        <taxon>Lonsdalea</taxon>
    </lineage>
</organism>
<reference evidence="1 2" key="1">
    <citation type="submission" date="2018-10" db="EMBL/GenBank/DDBJ databases">
        <title>New species genome.</title>
        <authorList>
            <person name="Li Y."/>
        </authorList>
    </citation>
    <scope>NUCLEOTIDE SEQUENCE [LARGE SCALE GENOMIC DNA]</scope>
    <source>
        <strain evidence="1 2">L6_4B</strain>
    </source>
</reference>
<evidence type="ECO:0000313" key="1">
    <source>
        <dbReference type="EMBL" id="ROH80608.1"/>
    </source>
</evidence>
<dbReference type="Proteomes" id="UP000274511">
    <property type="component" value="Unassembled WGS sequence"/>
</dbReference>
<name>A0A3N0UD55_9GAMM</name>